<protein>
    <submittedName>
        <fullName evidence="1">Uncharacterized protein</fullName>
    </submittedName>
</protein>
<evidence type="ECO:0000313" key="1">
    <source>
        <dbReference type="EMBL" id="KAJ3036792.1"/>
    </source>
</evidence>
<gene>
    <name evidence="1" type="ORF">HK097_003739</name>
</gene>
<feature type="non-terminal residue" evidence="1">
    <location>
        <position position="1"/>
    </location>
</feature>
<reference evidence="1" key="1">
    <citation type="submission" date="2020-05" db="EMBL/GenBank/DDBJ databases">
        <title>Phylogenomic resolution of chytrid fungi.</title>
        <authorList>
            <person name="Stajich J.E."/>
            <person name="Amses K."/>
            <person name="Simmons R."/>
            <person name="Seto K."/>
            <person name="Myers J."/>
            <person name="Bonds A."/>
            <person name="Quandt C.A."/>
            <person name="Barry K."/>
            <person name="Liu P."/>
            <person name="Grigoriev I."/>
            <person name="Longcore J.E."/>
            <person name="James T.Y."/>
        </authorList>
    </citation>
    <scope>NUCLEOTIDE SEQUENCE</scope>
    <source>
        <strain evidence="1">JEL0318</strain>
    </source>
</reference>
<sequence>DDDMLSVKTTTPGADIPICPLAKQCPLKGMPDCTMAHPGSAEFLRMFIRTFVVITVDEP</sequence>
<dbReference type="EMBL" id="JADGJD010001901">
    <property type="protein sequence ID" value="KAJ3036792.1"/>
    <property type="molecule type" value="Genomic_DNA"/>
</dbReference>
<evidence type="ECO:0000313" key="2">
    <source>
        <dbReference type="Proteomes" id="UP001212841"/>
    </source>
</evidence>
<dbReference type="AlphaFoldDB" id="A0AAD5S3S1"/>
<organism evidence="1 2">
    <name type="scientific">Rhizophlyctis rosea</name>
    <dbReference type="NCBI Taxonomy" id="64517"/>
    <lineage>
        <taxon>Eukaryota</taxon>
        <taxon>Fungi</taxon>
        <taxon>Fungi incertae sedis</taxon>
        <taxon>Chytridiomycota</taxon>
        <taxon>Chytridiomycota incertae sedis</taxon>
        <taxon>Chytridiomycetes</taxon>
        <taxon>Rhizophlyctidales</taxon>
        <taxon>Rhizophlyctidaceae</taxon>
        <taxon>Rhizophlyctis</taxon>
    </lineage>
</organism>
<dbReference type="Proteomes" id="UP001212841">
    <property type="component" value="Unassembled WGS sequence"/>
</dbReference>
<accession>A0AAD5S3S1</accession>
<proteinExistence type="predicted"/>
<name>A0AAD5S3S1_9FUNG</name>
<keyword evidence="2" id="KW-1185">Reference proteome</keyword>
<comment type="caution">
    <text evidence="1">The sequence shown here is derived from an EMBL/GenBank/DDBJ whole genome shotgun (WGS) entry which is preliminary data.</text>
</comment>